<protein>
    <submittedName>
        <fullName evidence="2">Uncharacterized protein</fullName>
    </submittedName>
</protein>
<dbReference type="EMBL" id="VJMJ01000224">
    <property type="protein sequence ID" value="KAF0726151.1"/>
    <property type="molecule type" value="Genomic_DNA"/>
</dbReference>
<organism evidence="2 3">
    <name type="scientific">Aphanomyces euteiches</name>
    <dbReference type="NCBI Taxonomy" id="100861"/>
    <lineage>
        <taxon>Eukaryota</taxon>
        <taxon>Sar</taxon>
        <taxon>Stramenopiles</taxon>
        <taxon>Oomycota</taxon>
        <taxon>Saprolegniomycetes</taxon>
        <taxon>Saprolegniales</taxon>
        <taxon>Verrucalvaceae</taxon>
        <taxon>Aphanomyces</taxon>
    </lineage>
</organism>
<feature type="region of interest" description="Disordered" evidence="1">
    <location>
        <begin position="114"/>
        <end position="178"/>
    </location>
</feature>
<dbReference type="VEuPathDB" id="FungiDB:AeMF1_012846"/>
<reference evidence="2 3" key="1">
    <citation type="submission" date="2019-07" db="EMBL/GenBank/DDBJ databases">
        <title>Genomics analysis of Aphanomyces spp. identifies a new class of oomycete effector associated with host adaptation.</title>
        <authorList>
            <person name="Gaulin E."/>
        </authorList>
    </citation>
    <scope>NUCLEOTIDE SEQUENCE [LARGE SCALE GENOMIC DNA]</scope>
    <source>
        <strain evidence="2 3">ATCC 201684</strain>
    </source>
</reference>
<comment type="caution">
    <text evidence="2">The sequence shown here is derived from an EMBL/GenBank/DDBJ whole genome shotgun (WGS) entry which is preliminary data.</text>
</comment>
<evidence type="ECO:0000313" key="2">
    <source>
        <dbReference type="EMBL" id="KAF0726151.1"/>
    </source>
</evidence>
<gene>
    <name evidence="2" type="ORF">Ae201684_015554</name>
</gene>
<evidence type="ECO:0000313" key="3">
    <source>
        <dbReference type="Proteomes" id="UP000481153"/>
    </source>
</evidence>
<dbReference type="AlphaFoldDB" id="A0A6G0WFH6"/>
<accession>A0A6G0WFH6</accession>
<proteinExistence type="predicted"/>
<evidence type="ECO:0000256" key="1">
    <source>
        <dbReference type="SAM" id="MobiDB-lite"/>
    </source>
</evidence>
<dbReference type="Proteomes" id="UP000481153">
    <property type="component" value="Unassembled WGS sequence"/>
</dbReference>
<name>A0A6G0WFH6_9STRA</name>
<keyword evidence="3" id="KW-1185">Reference proteome</keyword>
<sequence>MAKSGVLTTPVSSKEAKLPCSALFHQAIRRKHIWHLCIDRFFGYCSEVGHCALERFRTYWGQLGSMPTFGGFHHLRLMKMKHHLREEILRLGRTQRSLAPEVAEKWHREFKAFVPKPTKQSKAPKEERSTPSADVTPVKKAPPKSRRKPAASTPTDDSKPKPKRATPKESYCCDPCYC</sequence>